<dbReference type="Proteomes" id="UP000033695">
    <property type="component" value="Unassembled WGS sequence"/>
</dbReference>
<proteinExistence type="predicted"/>
<dbReference type="HOGENOM" id="CLU_1033613_0_0_9"/>
<reference evidence="2 3" key="1">
    <citation type="submission" date="2014-12" db="EMBL/GenBank/DDBJ databases">
        <title>Comparative genomics of the lactic acid bacteria isolated from the honey bee gut.</title>
        <authorList>
            <person name="Ellegaard K.M."/>
            <person name="Tamarit D."/>
            <person name="Javelind E."/>
            <person name="Olofsson T."/>
            <person name="Andersson S.G."/>
            <person name="Vasquez A."/>
        </authorList>
    </citation>
    <scope>NUCLEOTIDE SEQUENCE [LARGE SCALE GENOMIC DNA]</scope>
    <source>
        <strain evidence="2 3">Hon2</strain>
    </source>
</reference>
<protein>
    <submittedName>
        <fullName evidence="2">Uncharacterized protein</fullName>
    </submittedName>
</protein>
<dbReference type="RefSeq" id="WP_045922631.1">
    <property type="nucleotide sequence ID" value="NZ_JBHTHW010000003.1"/>
</dbReference>
<dbReference type="AlphaFoldDB" id="A0A0F4KRF2"/>
<keyword evidence="1" id="KW-1133">Transmembrane helix</keyword>
<name>A0A0F4KRF2_9LACO</name>
<evidence type="ECO:0000256" key="1">
    <source>
        <dbReference type="SAM" id="Phobius"/>
    </source>
</evidence>
<keyword evidence="1" id="KW-0812">Transmembrane</keyword>
<feature type="transmembrane region" description="Helical" evidence="1">
    <location>
        <begin position="67"/>
        <end position="89"/>
    </location>
</feature>
<comment type="caution">
    <text evidence="2">The sequence shown here is derived from an EMBL/GenBank/DDBJ whole genome shotgun (WGS) entry which is preliminary data.</text>
</comment>
<feature type="transmembrane region" description="Helical" evidence="1">
    <location>
        <begin position="186"/>
        <end position="204"/>
    </location>
</feature>
<gene>
    <name evidence="2" type="ORF">JG29_07860</name>
</gene>
<feature type="transmembrane region" description="Helical" evidence="1">
    <location>
        <begin position="135"/>
        <end position="154"/>
    </location>
</feature>
<accession>A0A0F4KRF2</accession>
<feature type="transmembrane region" description="Helical" evidence="1">
    <location>
        <begin position="43"/>
        <end position="61"/>
    </location>
</feature>
<organism evidence="2 3">
    <name type="scientific">Bombilactobacillus mellis</name>
    <dbReference type="NCBI Taxonomy" id="1218508"/>
    <lineage>
        <taxon>Bacteria</taxon>
        <taxon>Bacillati</taxon>
        <taxon>Bacillota</taxon>
        <taxon>Bacilli</taxon>
        <taxon>Lactobacillales</taxon>
        <taxon>Lactobacillaceae</taxon>
        <taxon>Bombilactobacillus</taxon>
    </lineage>
</organism>
<feature type="transmembrane region" description="Helical" evidence="1">
    <location>
        <begin position="224"/>
        <end position="252"/>
    </location>
</feature>
<keyword evidence="3" id="KW-1185">Reference proteome</keyword>
<feature type="transmembrane region" description="Helical" evidence="1">
    <location>
        <begin position="101"/>
        <end position="123"/>
    </location>
</feature>
<sequence>MKLFTATFQQSQAITSTRAEEIIEDIKENPSLRRKYWRDYKGMLSFYFLTIFLIISFYVIFPHTFGAVTNFLCLLVVAQAVIAPFIMLISSFYHNWIIEKLVTQGLLSILGIVLIFIEFPFFYLTIKKITGPVEFILIELFCVVVTVFGIYLAVKSVIKQRAALLQIPNPGQSPVFTKIDKGFKIMSAYSSIILLLILVFKWLQKLIFRSFEWDRTLKSIGFTLFMALFPAGAIYFIVAYSPMDIFLPLYYLKKYQSEYEAKYQISFKG</sequence>
<dbReference type="PATRIC" id="fig|1218508.4.peg.805"/>
<evidence type="ECO:0000313" key="2">
    <source>
        <dbReference type="EMBL" id="KJY48965.1"/>
    </source>
</evidence>
<evidence type="ECO:0000313" key="3">
    <source>
        <dbReference type="Proteomes" id="UP000033695"/>
    </source>
</evidence>
<dbReference type="EMBL" id="JXBZ01000007">
    <property type="protein sequence ID" value="KJY48965.1"/>
    <property type="molecule type" value="Genomic_DNA"/>
</dbReference>
<keyword evidence="1" id="KW-0472">Membrane</keyword>